<dbReference type="EMBL" id="FNIG01000002">
    <property type="protein sequence ID" value="SDN11011.1"/>
    <property type="molecule type" value="Genomic_DNA"/>
</dbReference>
<dbReference type="OrthoDB" id="3243277at2"/>
<dbReference type="InterPro" id="IPR049576">
    <property type="entry name" value="HDC-like"/>
</dbReference>
<feature type="transmembrane region" description="Helical" evidence="1">
    <location>
        <begin position="93"/>
        <end position="114"/>
    </location>
</feature>
<feature type="transmembrane region" description="Helical" evidence="1">
    <location>
        <begin position="6"/>
        <end position="26"/>
    </location>
</feature>
<feature type="transmembrane region" description="Helical" evidence="1">
    <location>
        <begin position="260"/>
        <end position="280"/>
    </location>
</feature>
<feature type="transmembrane region" description="Helical" evidence="1">
    <location>
        <begin position="33"/>
        <end position="51"/>
    </location>
</feature>
<evidence type="ECO:0000313" key="2">
    <source>
        <dbReference type="EMBL" id="SDN11011.1"/>
    </source>
</evidence>
<keyword evidence="3" id="KW-1185">Reference proteome</keyword>
<keyword evidence="1" id="KW-1133">Transmembrane helix</keyword>
<feature type="transmembrane region" description="Helical" evidence="1">
    <location>
        <begin position="63"/>
        <end position="86"/>
    </location>
</feature>
<accession>A0A1G9YRD4</accession>
<evidence type="ECO:0000313" key="3">
    <source>
        <dbReference type="Proteomes" id="UP000199334"/>
    </source>
</evidence>
<dbReference type="Proteomes" id="UP000199334">
    <property type="component" value="Unassembled WGS sequence"/>
</dbReference>
<dbReference type="RefSeq" id="WP_093855972.1">
    <property type="nucleotide sequence ID" value="NZ_BJVZ01000041.1"/>
</dbReference>
<keyword evidence="1" id="KW-0472">Membrane</keyword>
<gene>
    <name evidence="2" type="ORF">SAMN05216498_1503</name>
</gene>
<keyword evidence="1" id="KW-0812">Transmembrane</keyword>
<feature type="transmembrane region" description="Helical" evidence="1">
    <location>
        <begin position="212"/>
        <end position="230"/>
    </location>
</feature>
<organism evidence="2 3">
    <name type="scientific">Tenuibacillus multivorans</name>
    <dbReference type="NCBI Taxonomy" id="237069"/>
    <lineage>
        <taxon>Bacteria</taxon>
        <taxon>Bacillati</taxon>
        <taxon>Bacillota</taxon>
        <taxon>Bacilli</taxon>
        <taxon>Bacillales</taxon>
        <taxon>Bacillaceae</taxon>
        <taxon>Tenuibacillus</taxon>
    </lineage>
</organism>
<protein>
    <submittedName>
        <fullName evidence="2">Uncharacterized protein</fullName>
    </submittedName>
</protein>
<feature type="transmembrane region" description="Helical" evidence="1">
    <location>
        <begin position="237"/>
        <end position="254"/>
    </location>
</feature>
<dbReference type="CDD" id="cd21416">
    <property type="entry name" value="HDC_protein"/>
    <property type="match status" value="1"/>
</dbReference>
<evidence type="ECO:0000256" key="1">
    <source>
        <dbReference type="SAM" id="Phobius"/>
    </source>
</evidence>
<proteinExistence type="predicted"/>
<name>A0A1G9YRD4_9BACI</name>
<reference evidence="2 3" key="1">
    <citation type="submission" date="2016-10" db="EMBL/GenBank/DDBJ databases">
        <authorList>
            <person name="de Groot N.N."/>
        </authorList>
    </citation>
    <scope>NUCLEOTIDE SEQUENCE [LARGE SCALE GENOMIC DNA]</scope>
    <source>
        <strain evidence="2 3">CGMCC 1.3442</strain>
    </source>
</reference>
<sequence>MTELLNQPLVATVLIFAVIALGEWVSIITRARVPMLLTAMVSFLILSWTGVFPDDILDRSQFAILGSILIGPAIVHMGTMIPLTVLKKQYKAVIIALCGILISGVIVLAVVSFIFNYETAVAGIGPISGGVVALLITSEKLTELGLTAIVVIPALVVAFQGVMGMPLALNFMRRYAAKIKSGIDDGSFVPMNGQTNETNEHTKKQGPLKSSATIKLFLVFVVGGIGVILGEFTPIHYSLWCLGLGILSVKIGLLEQESLIKANSFTLTMIGIIFVVIGTMADVTPQQVIEHLPAVVTILILGTAGIALGGFIGSKLVKWDPFKGMPVALTALFGFPGDYILCEEVSRSVARNEKEEKMIFDELLTPMLIGGFTTVTVASVVIAGILIQTL</sequence>
<dbReference type="AlphaFoldDB" id="A0A1G9YRD4"/>
<feature type="transmembrane region" description="Helical" evidence="1">
    <location>
        <begin position="144"/>
        <end position="163"/>
    </location>
</feature>
<feature type="transmembrane region" description="Helical" evidence="1">
    <location>
        <begin position="292"/>
        <end position="312"/>
    </location>
</feature>
<feature type="transmembrane region" description="Helical" evidence="1">
    <location>
        <begin position="363"/>
        <end position="387"/>
    </location>
</feature>
<dbReference type="STRING" id="237069.SAMN05216498_1503"/>